<dbReference type="AlphaFoldDB" id="A0AAW4FDQ0"/>
<evidence type="ECO:0000259" key="1">
    <source>
        <dbReference type="PROSITE" id="PS51186"/>
    </source>
</evidence>
<dbReference type="RefSeq" id="WP_025427006.1">
    <property type="nucleotide sequence ID" value="NZ_CP083370.1"/>
</dbReference>
<evidence type="ECO:0000313" key="3">
    <source>
        <dbReference type="Proteomes" id="UP000744980"/>
    </source>
</evidence>
<reference evidence="2 3" key="1">
    <citation type="submission" date="2020-01" db="EMBL/GenBank/DDBJ databases">
        <title>Draft genome assembly of Ensifer adhaerens T173.</title>
        <authorList>
            <person name="Craig J.E."/>
            <person name="Stinchcombe J.R."/>
        </authorList>
    </citation>
    <scope>NUCLEOTIDE SEQUENCE [LARGE SCALE GENOMIC DNA]</scope>
    <source>
        <strain evidence="2 3">T173</strain>
    </source>
</reference>
<dbReference type="PROSITE" id="PS51186">
    <property type="entry name" value="GNAT"/>
    <property type="match status" value="1"/>
</dbReference>
<protein>
    <submittedName>
        <fullName evidence="2">GNAT family N-acetyltransferase</fullName>
    </submittedName>
</protein>
<feature type="domain" description="N-acetyltransferase" evidence="1">
    <location>
        <begin position="1"/>
        <end position="148"/>
    </location>
</feature>
<keyword evidence="3" id="KW-1185">Reference proteome</keyword>
<dbReference type="InterPro" id="IPR000182">
    <property type="entry name" value="GNAT_dom"/>
</dbReference>
<accession>A0AAW4FDQ0</accession>
<sequence length="165" mass="17624">MIIRPERAGDEQAIHDVTAAAFEGHPHSDQSEPFIIERLRGEGALMLSLVAEEEGQIVGHVAFSPVTLTPPAAGWFGLGPVAVMRERQANGIGSRLIREGLAMLAADGALGCVVVGDPDYYQKFRFRHESSLVFPGCAPQYFMALAFSGAVPTGTVAYHPAFGTE</sequence>
<dbReference type="Gene3D" id="3.40.630.30">
    <property type="match status" value="1"/>
</dbReference>
<dbReference type="CDD" id="cd04301">
    <property type="entry name" value="NAT_SF"/>
    <property type="match status" value="1"/>
</dbReference>
<dbReference type="SUPFAM" id="SSF55729">
    <property type="entry name" value="Acyl-CoA N-acyltransferases (Nat)"/>
    <property type="match status" value="1"/>
</dbReference>
<dbReference type="GO" id="GO:0016747">
    <property type="term" value="F:acyltransferase activity, transferring groups other than amino-acyl groups"/>
    <property type="evidence" value="ECO:0007669"/>
    <property type="project" value="InterPro"/>
</dbReference>
<name>A0AAW4FDQ0_9HYPH</name>
<gene>
    <name evidence="2" type="ORF">GFB56_00095</name>
</gene>
<dbReference type="Proteomes" id="UP000744980">
    <property type="component" value="Unassembled WGS sequence"/>
</dbReference>
<comment type="caution">
    <text evidence="2">The sequence shown here is derived from an EMBL/GenBank/DDBJ whole genome shotgun (WGS) entry which is preliminary data.</text>
</comment>
<dbReference type="Pfam" id="PF00583">
    <property type="entry name" value="Acetyltransf_1"/>
    <property type="match status" value="1"/>
</dbReference>
<proteinExistence type="predicted"/>
<evidence type="ECO:0000313" key="2">
    <source>
        <dbReference type="EMBL" id="MBM3089221.1"/>
    </source>
</evidence>
<organism evidence="2 3">
    <name type="scientific">Ensifer canadensis</name>
    <dbReference type="NCBI Taxonomy" id="555315"/>
    <lineage>
        <taxon>Bacteria</taxon>
        <taxon>Pseudomonadati</taxon>
        <taxon>Pseudomonadota</taxon>
        <taxon>Alphaproteobacteria</taxon>
        <taxon>Hyphomicrobiales</taxon>
        <taxon>Rhizobiaceae</taxon>
        <taxon>Sinorhizobium/Ensifer group</taxon>
        <taxon>Ensifer</taxon>
    </lineage>
</organism>
<dbReference type="EMBL" id="WXFA01000001">
    <property type="protein sequence ID" value="MBM3089221.1"/>
    <property type="molecule type" value="Genomic_DNA"/>
</dbReference>
<dbReference type="InterPro" id="IPR016181">
    <property type="entry name" value="Acyl_CoA_acyltransferase"/>
</dbReference>